<gene>
    <name evidence="11" type="ORF">COCNU_04G002220</name>
</gene>
<dbReference type="GO" id="GO:0005634">
    <property type="term" value="C:nucleus"/>
    <property type="evidence" value="ECO:0007669"/>
    <property type="project" value="UniProtKB-SubCell"/>
</dbReference>
<dbReference type="Pfam" id="PF13912">
    <property type="entry name" value="zf-C2H2_6"/>
    <property type="match status" value="2"/>
</dbReference>
<keyword evidence="12" id="KW-1185">Reference proteome</keyword>
<protein>
    <submittedName>
        <fullName evidence="11">Zinc finger protein ZAT11</fullName>
    </submittedName>
</protein>
<evidence type="ECO:0000256" key="5">
    <source>
        <dbReference type="ARBA" id="ARBA00022833"/>
    </source>
</evidence>
<keyword evidence="2" id="KW-0479">Metal-binding</keyword>
<evidence type="ECO:0000256" key="9">
    <source>
        <dbReference type="PROSITE-ProRule" id="PRU00042"/>
    </source>
</evidence>
<sequence>MKRLRAEEERETDTIKTANLLLSLSSGGKPEKIRRRTKTEDGVFECKTCGRRFPSFQALGGHRTSHRQPRLQGLGLDLMQGSRPKTSFHRCSICGQRFSTGQALGGHMRRHKPSRETFAEKNKAGVEKSMLDLNVIPSEDDCARESSHGALLALFV</sequence>
<comment type="caution">
    <text evidence="11">The sequence shown here is derived from an EMBL/GenBank/DDBJ whole genome shotgun (WGS) entry which is preliminary data.</text>
</comment>
<keyword evidence="5" id="KW-0862">Zinc</keyword>
<dbReference type="EMBL" id="CM017875">
    <property type="protein sequence ID" value="KAG1337916.1"/>
    <property type="molecule type" value="Genomic_DNA"/>
</dbReference>
<evidence type="ECO:0000256" key="4">
    <source>
        <dbReference type="ARBA" id="ARBA00022771"/>
    </source>
</evidence>
<evidence type="ECO:0000256" key="7">
    <source>
        <dbReference type="ARBA" id="ARBA00023163"/>
    </source>
</evidence>
<feature type="domain" description="C2H2-type" evidence="10">
    <location>
        <begin position="89"/>
        <end position="116"/>
    </location>
</feature>
<dbReference type="PANTHER" id="PTHR26374:SF171">
    <property type="entry name" value="OS11G0702400 PROTEIN"/>
    <property type="match status" value="1"/>
</dbReference>
<keyword evidence="3" id="KW-0677">Repeat</keyword>
<dbReference type="GO" id="GO:0008270">
    <property type="term" value="F:zinc ion binding"/>
    <property type="evidence" value="ECO:0007669"/>
    <property type="project" value="UniProtKB-KW"/>
</dbReference>
<dbReference type="AlphaFoldDB" id="A0A8K0I4Y8"/>
<organism evidence="11 12">
    <name type="scientific">Cocos nucifera</name>
    <name type="common">Coconut palm</name>
    <dbReference type="NCBI Taxonomy" id="13894"/>
    <lineage>
        <taxon>Eukaryota</taxon>
        <taxon>Viridiplantae</taxon>
        <taxon>Streptophyta</taxon>
        <taxon>Embryophyta</taxon>
        <taxon>Tracheophyta</taxon>
        <taxon>Spermatophyta</taxon>
        <taxon>Magnoliopsida</taxon>
        <taxon>Liliopsida</taxon>
        <taxon>Arecaceae</taxon>
        <taxon>Arecoideae</taxon>
        <taxon>Cocoseae</taxon>
        <taxon>Attaleinae</taxon>
        <taxon>Cocos</taxon>
    </lineage>
</organism>
<dbReference type="Proteomes" id="UP000797356">
    <property type="component" value="Chromosome 4"/>
</dbReference>
<keyword evidence="6" id="KW-0805">Transcription regulation</keyword>
<dbReference type="OrthoDB" id="767246at2759"/>
<evidence type="ECO:0000313" key="11">
    <source>
        <dbReference type="EMBL" id="KAG1337916.1"/>
    </source>
</evidence>
<dbReference type="PANTHER" id="PTHR26374">
    <property type="entry name" value="ZINC FINGER PROTEIN ZAT5"/>
    <property type="match status" value="1"/>
</dbReference>
<evidence type="ECO:0000256" key="6">
    <source>
        <dbReference type="ARBA" id="ARBA00023015"/>
    </source>
</evidence>
<dbReference type="PROSITE" id="PS00028">
    <property type="entry name" value="ZINC_FINGER_C2H2_1"/>
    <property type="match status" value="2"/>
</dbReference>
<evidence type="ECO:0000256" key="1">
    <source>
        <dbReference type="ARBA" id="ARBA00004123"/>
    </source>
</evidence>
<keyword evidence="8" id="KW-0539">Nucleus</keyword>
<dbReference type="Gene3D" id="3.30.160.60">
    <property type="entry name" value="Classic Zinc Finger"/>
    <property type="match status" value="2"/>
</dbReference>
<keyword evidence="7" id="KW-0804">Transcription</keyword>
<dbReference type="SUPFAM" id="SSF57667">
    <property type="entry name" value="beta-beta-alpha zinc fingers"/>
    <property type="match status" value="1"/>
</dbReference>
<dbReference type="PROSITE" id="PS50157">
    <property type="entry name" value="ZINC_FINGER_C2H2_2"/>
    <property type="match status" value="2"/>
</dbReference>
<dbReference type="SMART" id="SM00355">
    <property type="entry name" value="ZnF_C2H2"/>
    <property type="match status" value="2"/>
</dbReference>
<evidence type="ECO:0000256" key="8">
    <source>
        <dbReference type="ARBA" id="ARBA00023242"/>
    </source>
</evidence>
<keyword evidence="4 9" id="KW-0863">Zinc-finger</keyword>
<feature type="domain" description="C2H2-type" evidence="10">
    <location>
        <begin position="44"/>
        <end position="71"/>
    </location>
</feature>
<evidence type="ECO:0000256" key="3">
    <source>
        <dbReference type="ARBA" id="ARBA00022737"/>
    </source>
</evidence>
<evidence type="ECO:0000256" key="2">
    <source>
        <dbReference type="ARBA" id="ARBA00022723"/>
    </source>
</evidence>
<reference evidence="11" key="2">
    <citation type="submission" date="2019-07" db="EMBL/GenBank/DDBJ databases">
        <authorList>
            <person name="Yang Y."/>
            <person name="Bocs S."/>
            <person name="Baudouin L."/>
        </authorList>
    </citation>
    <scope>NUCLEOTIDE SEQUENCE</scope>
    <source>
        <tissue evidence="11">Spear leaf of Hainan Tall coconut</tissue>
    </source>
</reference>
<comment type="subcellular location">
    <subcellularLocation>
        <location evidence="1">Nucleus</location>
    </subcellularLocation>
</comment>
<name>A0A8K0I4Y8_COCNU</name>
<proteinExistence type="predicted"/>
<dbReference type="InterPro" id="IPR036236">
    <property type="entry name" value="Znf_C2H2_sf"/>
</dbReference>
<evidence type="ECO:0000259" key="10">
    <source>
        <dbReference type="PROSITE" id="PS50157"/>
    </source>
</evidence>
<reference evidence="11" key="1">
    <citation type="journal article" date="2017" name="Gigascience">
        <title>The genome draft of coconut (Cocos nucifera).</title>
        <authorList>
            <person name="Xiao Y."/>
            <person name="Xu P."/>
            <person name="Fan H."/>
            <person name="Baudouin L."/>
            <person name="Xia W."/>
            <person name="Bocs S."/>
            <person name="Xu J."/>
            <person name="Li Q."/>
            <person name="Guo A."/>
            <person name="Zhou L."/>
            <person name="Li J."/>
            <person name="Wu Y."/>
            <person name="Ma Z."/>
            <person name="Armero A."/>
            <person name="Issali A.E."/>
            <person name="Liu N."/>
            <person name="Peng M."/>
            <person name="Yang Y."/>
        </authorList>
    </citation>
    <scope>NUCLEOTIDE SEQUENCE</scope>
    <source>
        <tissue evidence="11">Spear leaf of Hainan Tall coconut</tissue>
    </source>
</reference>
<dbReference type="InterPro" id="IPR013087">
    <property type="entry name" value="Znf_C2H2_type"/>
</dbReference>
<evidence type="ECO:0000313" key="12">
    <source>
        <dbReference type="Proteomes" id="UP000797356"/>
    </source>
</evidence>
<accession>A0A8K0I4Y8</accession>